<dbReference type="EMBL" id="JANBUY010000188">
    <property type="protein sequence ID" value="KAJ2862056.1"/>
    <property type="molecule type" value="Genomic_DNA"/>
</dbReference>
<feature type="compositionally biased region" description="Polar residues" evidence="1">
    <location>
        <begin position="1"/>
        <end position="10"/>
    </location>
</feature>
<evidence type="ECO:0000256" key="1">
    <source>
        <dbReference type="SAM" id="MobiDB-lite"/>
    </source>
</evidence>
<sequence length="121" mass="13276">MGYSRVTFSDTGSSTLSSRTAGSSIEDYLVSKHKRNLWSDAFVESVKSIVQQTLRCLVQARVKGDILQRDVSPGNIMVSSGGTVRAIDWGYAKLLVDNSLDCDDDNKATSDRKALTSKIRQ</sequence>
<feature type="domain" description="Protein kinase" evidence="2">
    <location>
        <begin position="1"/>
        <end position="121"/>
    </location>
</feature>
<feature type="compositionally biased region" description="Low complexity" evidence="1">
    <location>
        <begin position="11"/>
        <end position="21"/>
    </location>
</feature>
<comment type="caution">
    <text evidence="3">The sequence shown here is derived from an EMBL/GenBank/DDBJ whole genome shotgun (WGS) entry which is preliminary data.</text>
</comment>
<reference evidence="3" key="1">
    <citation type="submission" date="2022-07" db="EMBL/GenBank/DDBJ databases">
        <title>Phylogenomic reconstructions and comparative analyses of Kickxellomycotina fungi.</title>
        <authorList>
            <person name="Reynolds N.K."/>
            <person name="Stajich J.E."/>
            <person name="Barry K."/>
            <person name="Grigoriev I.V."/>
            <person name="Crous P."/>
            <person name="Smith M.E."/>
        </authorList>
    </citation>
    <scope>NUCLEOTIDE SEQUENCE</scope>
    <source>
        <strain evidence="3">RSA 476</strain>
    </source>
</reference>
<dbReference type="PROSITE" id="PS50011">
    <property type="entry name" value="PROTEIN_KINASE_DOM"/>
    <property type="match status" value="1"/>
</dbReference>
<organism evidence="3 4">
    <name type="scientific">Coemansia aciculifera</name>
    <dbReference type="NCBI Taxonomy" id="417176"/>
    <lineage>
        <taxon>Eukaryota</taxon>
        <taxon>Fungi</taxon>
        <taxon>Fungi incertae sedis</taxon>
        <taxon>Zoopagomycota</taxon>
        <taxon>Kickxellomycotina</taxon>
        <taxon>Kickxellomycetes</taxon>
        <taxon>Kickxellales</taxon>
        <taxon>Kickxellaceae</taxon>
        <taxon>Coemansia</taxon>
    </lineage>
</organism>
<dbReference type="Proteomes" id="UP001140074">
    <property type="component" value="Unassembled WGS sequence"/>
</dbReference>
<gene>
    <name evidence="3" type="ORF">GGH94_004505</name>
</gene>
<feature type="region of interest" description="Disordered" evidence="1">
    <location>
        <begin position="1"/>
        <end position="21"/>
    </location>
</feature>
<protein>
    <recommendedName>
        <fullName evidence="2">Protein kinase domain-containing protein</fullName>
    </recommendedName>
</protein>
<evidence type="ECO:0000259" key="2">
    <source>
        <dbReference type="PROSITE" id="PS50011"/>
    </source>
</evidence>
<dbReference type="InterPro" id="IPR000719">
    <property type="entry name" value="Prot_kinase_dom"/>
</dbReference>
<dbReference type="InterPro" id="IPR011009">
    <property type="entry name" value="Kinase-like_dom_sf"/>
</dbReference>
<dbReference type="Gene3D" id="1.10.510.10">
    <property type="entry name" value="Transferase(Phosphotransferase) domain 1"/>
    <property type="match status" value="1"/>
</dbReference>
<proteinExistence type="predicted"/>
<accession>A0A9W8IF56</accession>
<evidence type="ECO:0000313" key="4">
    <source>
        <dbReference type="Proteomes" id="UP001140074"/>
    </source>
</evidence>
<dbReference type="SUPFAM" id="SSF56112">
    <property type="entry name" value="Protein kinase-like (PK-like)"/>
    <property type="match status" value="1"/>
</dbReference>
<dbReference type="GO" id="GO:0005524">
    <property type="term" value="F:ATP binding"/>
    <property type="evidence" value="ECO:0007669"/>
    <property type="project" value="InterPro"/>
</dbReference>
<keyword evidence="4" id="KW-1185">Reference proteome</keyword>
<dbReference type="GO" id="GO:0004672">
    <property type="term" value="F:protein kinase activity"/>
    <property type="evidence" value="ECO:0007669"/>
    <property type="project" value="InterPro"/>
</dbReference>
<name>A0A9W8IF56_9FUNG</name>
<dbReference type="AlphaFoldDB" id="A0A9W8IF56"/>
<evidence type="ECO:0000313" key="3">
    <source>
        <dbReference type="EMBL" id="KAJ2862056.1"/>
    </source>
</evidence>